<dbReference type="PROSITE" id="PS01081">
    <property type="entry name" value="HTH_TETR_1"/>
    <property type="match status" value="1"/>
</dbReference>
<evidence type="ECO:0000259" key="5">
    <source>
        <dbReference type="PROSITE" id="PS50977"/>
    </source>
</evidence>
<dbReference type="FunFam" id="1.10.10.60:FF:000141">
    <property type="entry name" value="TetR family transcriptional regulator"/>
    <property type="match status" value="1"/>
</dbReference>
<dbReference type="PROSITE" id="PS50977">
    <property type="entry name" value="HTH_TETR_2"/>
    <property type="match status" value="1"/>
</dbReference>
<dbReference type="PRINTS" id="PR00455">
    <property type="entry name" value="HTHTETR"/>
</dbReference>
<feature type="domain" description="HTH tetR-type" evidence="5">
    <location>
        <begin position="36"/>
        <end position="96"/>
    </location>
</feature>
<dbReference type="AlphaFoldDB" id="A0A7V7KG26"/>
<keyword evidence="3" id="KW-0804">Transcription</keyword>
<evidence type="ECO:0000313" key="6">
    <source>
        <dbReference type="EMBL" id="KAA0009756.1"/>
    </source>
</evidence>
<name>A0A7V7KG26_9GAMM</name>
<evidence type="ECO:0000256" key="1">
    <source>
        <dbReference type="ARBA" id="ARBA00023015"/>
    </source>
</evidence>
<dbReference type="InterPro" id="IPR001647">
    <property type="entry name" value="HTH_TetR"/>
</dbReference>
<comment type="caution">
    <text evidence="6">The sequence shown here is derived from an EMBL/GenBank/DDBJ whole genome shotgun (WGS) entry which is preliminary data.</text>
</comment>
<protein>
    <submittedName>
        <fullName evidence="6">TetR/AcrR family transcriptional regulator</fullName>
    </submittedName>
</protein>
<evidence type="ECO:0000256" key="3">
    <source>
        <dbReference type="ARBA" id="ARBA00023163"/>
    </source>
</evidence>
<dbReference type="PANTHER" id="PTHR30055">
    <property type="entry name" value="HTH-TYPE TRANSCRIPTIONAL REGULATOR RUTR"/>
    <property type="match status" value="1"/>
</dbReference>
<organism evidence="6 7">
    <name type="scientific">Billgrantia pellis</name>
    <dbReference type="NCBI Taxonomy" id="2606936"/>
    <lineage>
        <taxon>Bacteria</taxon>
        <taxon>Pseudomonadati</taxon>
        <taxon>Pseudomonadota</taxon>
        <taxon>Gammaproteobacteria</taxon>
        <taxon>Oceanospirillales</taxon>
        <taxon>Halomonadaceae</taxon>
        <taxon>Billgrantia</taxon>
    </lineage>
</organism>
<gene>
    <name evidence="6" type="ORF">F0A17_19800</name>
</gene>
<keyword evidence="1" id="KW-0805">Transcription regulation</keyword>
<dbReference type="GO" id="GO:0000976">
    <property type="term" value="F:transcription cis-regulatory region binding"/>
    <property type="evidence" value="ECO:0007669"/>
    <property type="project" value="TreeGrafter"/>
</dbReference>
<dbReference type="Gene3D" id="1.10.357.10">
    <property type="entry name" value="Tetracycline Repressor, domain 2"/>
    <property type="match status" value="1"/>
</dbReference>
<proteinExistence type="predicted"/>
<evidence type="ECO:0000256" key="2">
    <source>
        <dbReference type="ARBA" id="ARBA00023125"/>
    </source>
</evidence>
<reference evidence="6 7" key="1">
    <citation type="submission" date="2019-08" db="EMBL/GenBank/DDBJ databases">
        <title>Bioinformatics analysis of the strain L3 and L5.</title>
        <authorList>
            <person name="Li X."/>
        </authorList>
    </citation>
    <scope>NUCLEOTIDE SEQUENCE [LARGE SCALE GENOMIC DNA]</scope>
    <source>
        <strain evidence="6 7">L5</strain>
    </source>
</reference>
<dbReference type="SUPFAM" id="SSF46689">
    <property type="entry name" value="Homeodomain-like"/>
    <property type="match status" value="1"/>
</dbReference>
<dbReference type="InterPro" id="IPR009057">
    <property type="entry name" value="Homeodomain-like_sf"/>
</dbReference>
<feature type="DNA-binding region" description="H-T-H motif" evidence="4">
    <location>
        <begin position="59"/>
        <end position="78"/>
    </location>
</feature>
<dbReference type="EMBL" id="VTPY01000009">
    <property type="protein sequence ID" value="KAA0009756.1"/>
    <property type="molecule type" value="Genomic_DNA"/>
</dbReference>
<evidence type="ECO:0000313" key="7">
    <source>
        <dbReference type="Proteomes" id="UP000486760"/>
    </source>
</evidence>
<sequence length="229" mass="25534">MVAFGLSLSVGLSIPMTQTPKAVNASTRKRTRLAAPVRRQYILDAALDEFSIAGFEGATVERIASRAGITKAGLYAHFKSKEELFEALLDTVMLSPMTDESWVLDHESTLASAVDSFLELLYSAIDSPRSIAIMRLLIVESGRSPHRVQQWYQNSYRPYMEKRQRLMEAYLRQNTHLSSVTSGHMALAFSPAVLALLWQMVIGGESAAFEIDAIRSSHRELLLRLLSTD</sequence>
<dbReference type="Proteomes" id="UP000486760">
    <property type="component" value="Unassembled WGS sequence"/>
</dbReference>
<dbReference type="PANTHER" id="PTHR30055:SF234">
    <property type="entry name" value="HTH-TYPE TRANSCRIPTIONAL REGULATOR BETI"/>
    <property type="match status" value="1"/>
</dbReference>
<dbReference type="Pfam" id="PF00440">
    <property type="entry name" value="TetR_N"/>
    <property type="match status" value="1"/>
</dbReference>
<dbReference type="GO" id="GO:0003700">
    <property type="term" value="F:DNA-binding transcription factor activity"/>
    <property type="evidence" value="ECO:0007669"/>
    <property type="project" value="TreeGrafter"/>
</dbReference>
<keyword evidence="2 4" id="KW-0238">DNA-binding</keyword>
<accession>A0A7V7KG26</accession>
<dbReference type="InterPro" id="IPR050109">
    <property type="entry name" value="HTH-type_TetR-like_transc_reg"/>
</dbReference>
<evidence type="ECO:0000256" key="4">
    <source>
        <dbReference type="PROSITE-ProRule" id="PRU00335"/>
    </source>
</evidence>
<dbReference type="InterPro" id="IPR023772">
    <property type="entry name" value="DNA-bd_HTH_TetR-type_CS"/>
</dbReference>
<keyword evidence="7" id="KW-1185">Reference proteome</keyword>